<protein>
    <submittedName>
        <fullName evidence="7">Efflux transporter periplasmic adaptor subunit</fullName>
    </submittedName>
</protein>
<evidence type="ECO:0000256" key="4">
    <source>
        <dbReference type="ARBA" id="ARBA00023054"/>
    </source>
</evidence>
<dbReference type="AlphaFoldDB" id="A0A2D2D7M1"/>
<comment type="similarity">
    <text evidence="2">Belongs to the membrane fusion protein (MFP) (TC 8.A.1) family.</text>
</comment>
<dbReference type="PANTHER" id="PTHR30469">
    <property type="entry name" value="MULTIDRUG RESISTANCE PROTEIN MDTA"/>
    <property type="match status" value="1"/>
</dbReference>
<dbReference type="Pfam" id="PF25967">
    <property type="entry name" value="RND-MFP_C"/>
    <property type="match status" value="1"/>
</dbReference>
<geneLocation type="plasmid" evidence="8">
    <name>pob3b3</name>
</geneLocation>
<dbReference type="Gene3D" id="2.40.420.20">
    <property type="match status" value="1"/>
</dbReference>
<dbReference type="GO" id="GO:1990961">
    <property type="term" value="P:xenobiotic detoxification by transmembrane export across the plasma membrane"/>
    <property type="evidence" value="ECO:0007669"/>
    <property type="project" value="InterPro"/>
</dbReference>
<dbReference type="GO" id="GO:1990195">
    <property type="term" value="C:macrolide transmembrane transporter complex"/>
    <property type="evidence" value="ECO:0007669"/>
    <property type="project" value="InterPro"/>
</dbReference>
<dbReference type="EMBL" id="CP023740">
    <property type="protein sequence ID" value="ATQ71010.1"/>
    <property type="molecule type" value="Genomic_DNA"/>
</dbReference>
<reference evidence="8" key="1">
    <citation type="submission" date="2017-10" db="EMBL/GenBank/DDBJ databases">
        <title>Completed PacBio SMRT sequence of Methylosinus trichosporium OB3b reveals presence of a third large plasmid.</title>
        <authorList>
            <person name="Charles T.C."/>
            <person name="Lynch M.D.J."/>
            <person name="Heil J.R."/>
            <person name="Cheng J."/>
        </authorList>
    </citation>
    <scope>NUCLEOTIDE SEQUENCE [LARGE SCALE GENOMIC DNA]</scope>
    <source>
        <strain evidence="8">OB3b</strain>
        <plasmid evidence="8">pob3b3</plasmid>
    </source>
</reference>
<dbReference type="GO" id="GO:0030313">
    <property type="term" value="C:cell envelope"/>
    <property type="evidence" value="ECO:0007669"/>
    <property type="project" value="UniProtKB-SubCell"/>
</dbReference>
<dbReference type="Gene3D" id="6.10.140.1990">
    <property type="match status" value="1"/>
</dbReference>
<dbReference type="InterPro" id="IPR058627">
    <property type="entry name" value="MdtA-like_C"/>
</dbReference>
<evidence type="ECO:0000259" key="6">
    <source>
        <dbReference type="Pfam" id="PF25967"/>
    </source>
</evidence>
<keyword evidence="4" id="KW-0175">Coiled coil</keyword>
<keyword evidence="3" id="KW-0813">Transport</keyword>
<evidence type="ECO:0000256" key="1">
    <source>
        <dbReference type="ARBA" id="ARBA00004196"/>
    </source>
</evidence>
<evidence type="ECO:0000256" key="3">
    <source>
        <dbReference type="ARBA" id="ARBA00022448"/>
    </source>
</evidence>
<keyword evidence="8" id="KW-1185">Reference proteome</keyword>
<dbReference type="GO" id="GO:0019898">
    <property type="term" value="C:extrinsic component of membrane"/>
    <property type="evidence" value="ECO:0007669"/>
    <property type="project" value="InterPro"/>
</dbReference>
<comment type="subcellular location">
    <subcellularLocation>
        <location evidence="1">Cell envelope</location>
    </subcellularLocation>
</comment>
<dbReference type="Proteomes" id="UP000230709">
    <property type="component" value="Plasmid pOB3b3"/>
</dbReference>
<dbReference type="Gene3D" id="2.40.30.170">
    <property type="match status" value="1"/>
</dbReference>
<sequence length="371" mass="39751">MRQFGQAGGETLVTSVVTRGDLEEVVTATGKIQPFAHVDVGAQASGQLTHILVKIGDHATQGMLLAEIDPQLQSAKVAADEAQIAQYHANLVEQLAIVEYAKATLERNARLLENKAVSKLAMDESRRDSQTAAAKADAIRAQIKQMQSTLESDRATLGYTRIFAPMSGTVVSIDAREGQTLNATYSTPQLLRIAELSTMTVWTEVSEADVTRLHAGMPVYFMTLGHGDRRWTARLRQILPAPHKPVGPQGGSDANTSKNNVVNNVVLYTALFDVDNAAGDLRPEMTAQVFFVAAQTKGAVIAPVTALRASADGGTTVGVVDADGKESERTVQVGLRTRFRVEILKGLAPGERVVTGRKADSGKTPLVSFHL</sequence>
<organism evidence="7 8">
    <name type="scientific">Methylosinus trichosporium (strain ATCC 35070 / NCIMB 11131 / UNIQEM 75 / OB3b)</name>
    <dbReference type="NCBI Taxonomy" id="595536"/>
    <lineage>
        <taxon>Bacteria</taxon>
        <taxon>Pseudomonadati</taxon>
        <taxon>Pseudomonadota</taxon>
        <taxon>Alphaproteobacteria</taxon>
        <taxon>Hyphomicrobiales</taxon>
        <taxon>Methylocystaceae</taxon>
        <taxon>Methylosinus</taxon>
    </lineage>
</organism>
<dbReference type="STRING" id="595536.GCA_000178815_00008"/>
<dbReference type="Pfam" id="PF25917">
    <property type="entry name" value="BSH_RND"/>
    <property type="match status" value="1"/>
</dbReference>
<name>A0A2D2D7M1_METT3</name>
<feature type="domain" description="Multidrug resistance protein MdtA-like barrel-sandwich hybrid" evidence="5">
    <location>
        <begin position="37"/>
        <end position="189"/>
    </location>
</feature>
<proteinExistence type="inferred from homology"/>
<evidence type="ECO:0000256" key="2">
    <source>
        <dbReference type="ARBA" id="ARBA00009477"/>
    </source>
</evidence>
<dbReference type="InterPro" id="IPR006143">
    <property type="entry name" value="RND_pump_MFP"/>
</dbReference>
<keyword evidence="7" id="KW-0614">Plasmid</keyword>
<dbReference type="KEGG" id="mtw:CQW49_23365"/>
<feature type="domain" description="Multidrug resistance protein MdtA-like C-terminal permuted SH3" evidence="6">
    <location>
        <begin position="299"/>
        <end position="357"/>
    </location>
</feature>
<dbReference type="GO" id="GO:0015562">
    <property type="term" value="F:efflux transmembrane transporter activity"/>
    <property type="evidence" value="ECO:0007669"/>
    <property type="project" value="TreeGrafter"/>
</dbReference>
<dbReference type="InterPro" id="IPR058625">
    <property type="entry name" value="MdtA-like_BSH"/>
</dbReference>
<evidence type="ECO:0000313" key="8">
    <source>
        <dbReference type="Proteomes" id="UP000230709"/>
    </source>
</evidence>
<gene>
    <name evidence="7" type="ORF">CQW49_23365</name>
</gene>
<dbReference type="PANTHER" id="PTHR30469:SF33">
    <property type="entry name" value="SLR1207 PROTEIN"/>
    <property type="match status" value="1"/>
</dbReference>
<evidence type="ECO:0000313" key="7">
    <source>
        <dbReference type="EMBL" id="ATQ71010.1"/>
    </source>
</evidence>
<dbReference type="Gene3D" id="2.40.50.100">
    <property type="match status" value="1"/>
</dbReference>
<dbReference type="InterPro" id="IPR030190">
    <property type="entry name" value="MacA_alpha-hairpin_sf"/>
</dbReference>
<accession>A0A2D2D7M1</accession>
<dbReference type="GO" id="GO:1990281">
    <property type="term" value="C:efflux pump complex"/>
    <property type="evidence" value="ECO:0007669"/>
    <property type="project" value="TreeGrafter"/>
</dbReference>
<dbReference type="NCBIfam" id="TIGR01730">
    <property type="entry name" value="RND_mfp"/>
    <property type="match status" value="1"/>
</dbReference>
<evidence type="ECO:0000259" key="5">
    <source>
        <dbReference type="Pfam" id="PF25917"/>
    </source>
</evidence>
<dbReference type="SUPFAM" id="SSF111369">
    <property type="entry name" value="HlyD-like secretion proteins"/>
    <property type="match status" value="1"/>
</dbReference>